<keyword evidence="2" id="KW-1133">Transmembrane helix</keyword>
<feature type="coiled-coil region" evidence="1">
    <location>
        <begin position="133"/>
        <end position="160"/>
    </location>
</feature>
<evidence type="ECO:0000313" key="3">
    <source>
        <dbReference type="EMBL" id="MET3730486.1"/>
    </source>
</evidence>
<keyword evidence="2" id="KW-0812">Transmembrane</keyword>
<feature type="transmembrane region" description="Helical" evidence="2">
    <location>
        <begin position="12"/>
        <end position="37"/>
    </location>
</feature>
<dbReference type="InterPro" id="IPR039449">
    <property type="entry name" value="TssO"/>
</dbReference>
<dbReference type="EMBL" id="JBEPMO010000001">
    <property type="protein sequence ID" value="MET3730486.1"/>
    <property type="molecule type" value="Genomic_DNA"/>
</dbReference>
<keyword evidence="2" id="KW-0472">Membrane</keyword>
<reference evidence="3 4" key="1">
    <citation type="submission" date="2024-06" db="EMBL/GenBank/DDBJ databases">
        <title>Genomic Encyclopedia of Type Strains, Phase IV (KMG-IV): sequencing the most valuable type-strain genomes for metagenomic binning, comparative biology and taxonomic classification.</title>
        <authorList>
            <person name="Goeker M."/>
        </authorList>
    </citation>
    <scope>NUCLEOTIDE SEQUENCE [LARGE SCALE GENOMIC DNA]</scope>
    <source>
        <strain evidence="3 4">DSM 29388</strain>
    </source>
</reference>
<proteinExistence type="predicted"/>
<keyword evidence="4" id="KW-1185">Reference proteome</keyword>
<keyword evidence="1" id="KW-0175">Coiled coil</keyword>
<gene>
    <name evidence="3" type="ORF">ABID46_000038</name>
</gene>
<evidence type="ECO:0000256" key="2">
    <source>
        <dbReference type="SAM" id="Phobius"/>
    </source>
</evidence>
<dbReference type="RefSeq" id="WP_354505420.1">
    <property type="nucleotide sequence ID" value="NZ_JBEPMO010000001.1"/>
</dbReference>
<dbReference type="Proteomes" id="UP001549146">
    <property type="component" value="Unassembled WGS sequence"/>
</dbReference>
<organism evidence="3 4">
    <name type="scientific">Moheibacter stercoris</name>
    <dbReference type="NCBI Taxonomy" id="1628251"/>
    <lineage>
        <taxon>Bacteria</taxon>
        <taxon>Pseudomonadati</taxon>
        <taxon>Bacteroidota</taxon>
        <taxon>Flavobacteriia</taxon>
        <taxon>Flavobacteriales</taxon>
        <taxon>Weeksellaceae</taxon>
        <taxon>Moheibacter</taxon>
    </lineage>
</organism>
<accession>A0ABV2LQ00</accession>
<name>A0ABV2LQ00_9FLAO</name>
<dbReference type="Pfam" id="PF17561">
    <property type="entry name" value="TssO"/>
    <property type="match status" value="1"/>
</dbReference>
<evidence type="ECO:0000256" key="1">
    <source>
        <dbReference type="SAM" id="Coils"/>
    </source>
</evidence>
<evidence type="ECO:0008006" key="5">
    <source>
        <dbReference type="Google" id="ProtNLM"/>
    </source>
</evidence>
<comment type="caution">
    <text evidence="3">The sequence shown here is derived from an EMBL/GenBank/DDBJ whole genome shotgun (WGS) entry which is preliminary data.</text>
</comment>
<protein>
    <recommendedName>
        <fullName evidence="5">Type VI secretion system transmembrane protein TssO</fullName>
    </recommendedName>
</protein>
<sequence>MEVLNKRERTVSFLVFLGVFITTVLIILFAVYFNYYLPWKENEELRKDNIVMRNEFNFQEKFAGEMETLKSTIDSLNAPGQDFYYNQQKAISILLGMQQSIPLKDSLVRDNMYDNILVTNRQLIDAKKTIQMMGGSREELDKLLAQIDIYKKEIETIKRDLEVCRQINKAN</sequence>
<evidence type="ECO:0000313" key="4">
    <source>
        <dbReference type="Proteomes" id="UP001549146"/>
    </source>
</evidence>